<protein>
    <recommendedName>
        <fullName evidence="9">Major facilitator superfamily protein</fullName>
    </recommendedName>
</protein>
<keyword evidence="2" id="KW-0813">Transport</keyword>
<evidence type="ECO:0000313" key="8">
    <source>
        <dbReference type="Proteomes" id="UP000039865"/>
    </source>
</evidence>
<keyword evidence="5 6" id="KW-0472">Membrane</keyword>
<dbReference type="InterPro" id="IPR036259">
    <property type="entry name" value="MFS_trans_sf"/>
</dbReference>
<dbReference type="InterPro" id="IPR052983">
    <property type="entry name" value="MFS_Riboflavin_Transporter"/>
</dbReference>
<dbReference type="PANTHER" id="PTHR43385">
    <property type="entry name" value="RIBOFLAVIN TRANSPORTER RIBJ"/>
    <property type="match status" value="1"/>
</dbReference>
<gene>
    <name evidence="7" type="primary">Contig12906.g13763</name>
    <name evidence="7" type="ORF">STYLEM_13101</name>
</gene>
<organism evidence="7 8">
    <name type="scientific">Stylonychia lemnae</name>
    <name type="common">Ciliate</name>
    <dbReference type="NCBI Taxonomy" id="5949"/>
    <lineage>
        <taxon>Eukaryota</taxon>
        <taxon>Sar</taxon>
        <taxon>Alveolata</taxon>
        <taxon>Ciliophora</taxon>
        <taxon>Intramacronucleata</taxon>
        <taxon>Spirotrichea</taxon>
        <taxon>Stichotrichia</taxon>
        <taxon>Sporadotrichida</taxon>
        <taxon>Oxytrichidae</taxon>
        <taxon>Stylonychinae</taxon>
        <taxon>Stylonychia</taxon>
    </lineage>
</organism>
<comment type="subcellular location">
    <subcellularLocation>
        <location evidence="1">Membrane</location>
        <topology evidence="1">Multi-pass membrane protein</topology>
    </subcellularLocation>
</comment>
<proteinExistence type="predicted"/>
<keyword evidence="4 6" id="KW-1133">Transmembrane helix</keyword>
<evidence type="ECO:0000256" key="6">
    <source>
        <dbReference type="SAM" id="Phobius"/>
    </source>
</evidence>
<feature type="transmembrane region" description="Helical" evidence="6">
    <location>
        <begin position="163"/>
        <end position="184"/>
    </location>
</feature>
<feature type="transmembrane region" description="Helical" evidence="6">
    <location>
        <begin position="367"/>
        <end position="391"/>
    </location>
</feature>
<accession>A0A078APH4</accession>
<dbReference type="InParanoid" id="A0A078APH4"/>
<evidence type="ECO:0000256" key="1">
    <source>
        <dbReference type="ARBA" id="ARBA00004141"/>
    </source>
</evidence>
<keyword evidence="8" id="KW-1185">Reference proteome</keyword>
<feature type="transmembrane region" description="Helical" evidence="6">
    <location>
        <begin position="18"/>
        <end position="40"/>
    </location>
</feature>
<dbReference type="FunCoup" id="A0A078APH4">
    <property type="interactions" value="2"/>
</dbReference>
<feature type="transmembrane region" description="Helical" evidence="6">
    <location>
        <begin position="343"/>
        <end position="361"/>
    </location>
</feature>
<evidence type="ECO:0000256" key="3">
    <source>
        <dbReference type="ARBA" id="ARBA00022692"/>
    </source>
</evidence>
<dbReference type="AlphaFoldDB" id="A0A078APH4"/>
<feature type="transmembrane region" description="Helical" evidence="6">
    <location>
        <begin position="103"/>
        <end position="131"/>
    </location>
</feature>
<keyword evidence="3 6" id="KW-0812">Transmembrane</keyword>
<evidence type="ECO:0008006" key="9">
    <source>
        <dbReference type="Google" id="ProtNLM"/>
    </source>
</evidence>
<dbReference type="PANTHER" id="PTHR43385:SF1">
    <property type="entry name" value="RIBOFLAVIN TRANSPORTER RIBJ"/>
    <property type="match status" value="1"/>
</dbReference>
<dbReference type="GO" id="GO:0016020">
    <property type="term" value="C:membrane"/>
    <property type="evidence" value="ECO:0007669"/>
    <property type="project" value="UniProtKB-SubCell"/>
</dbReference>
<dbReference type="EMBL" id="CCKQ01012424">
    <property type="protein sequence ID" value="CDW84044.1"/>
    <property type="molecule type" value="Genomic_DNA"/>
</dbReference>
<dbReference type="SUPFAM" id="SSF103473">
    <property type="entry name" value="MFS general substrate transporter"/>
    <property type="match status" value="1"/>
</dbReference>
<evidence type="ECO:0000256" key="2">
    <source>
        <dbReference type="ARBA" id="ARBA00022448"/>
    </source>
</evidence>
<evidence type="ECO:0000256" key="4">
    <source>
        <dbReference type="ARBA" id="ARBA00022989"/>
    </source>
</evidence>
<feature type="transmembrane region" description="Helical" evidence="6">
    <location>
        <begin position="251"/>
        <end position="271"/>
    </location>
</feature>
<feature type="transmembrane region" description="Helical" evidence="6">
    <location>
        <begin position="60"/>
        <end position="82"/>
    </location>
</feature>
<evidence type="ECO:0000313" key="7">
    <source>
        <dbReference type="EMBL" id="CDW84044.1"/>
    </source>
</evidence>
<name>A0A078APH4_STYLE</name>
<feature type="transmembrane region" description="Helical" evidence="6">
    <location>
        <begin position="218"/>
        <end position="239"/>
    </location>
</feature>
<dbReference type="OrthoDB" id="289951at2759"/>
<dbReference type="Proteomes" id="UP000039865">
    <property type="component" value="Unassembled WGS sequence"/>
</dbReference>
<feature type="transmembrane region" description="Helical" evidence="6">
    <location>
        <begin position="283"/>
        <end position="302"/>
    </location>
</feature>
<sequence length="474" mass="54018">MSEDSFFYEKDPFKSRKILAVIGCMLCQFVFGTVNIWGNIQVYVCSYLRLYEPRLEVDEIFIISPIQAFAVTLGNIIGTRLISNYHPRTWNWTRNECWKCFPLNKGLVTSLIMCFNGIGTISAAVISTFIVNPNNAFPEIESMKGGIKYNYYGRDVADNVPDLFRYFAIAEFIVLIFALSFIWIPPYNLQSEDEILMPWNVEQSQGEKVKCAVNSKNFIMSYAMMFLAVLYFQYITIIFKPFGEFMGHNDQYLTFASSLGMVFNCLSRLTGGIILDKVNFKSFFGFVLALSTILPLTYSFVAKSDYLFALYLCLSYYVAGSIFVSMPIYYARIFGPEVGSQTYAFFFTSNAIATLLFSFIVSNLSGVLGYSGMLQFTGVTSGISFLLLLLLPNEPMIFKKNCLLYSPVVERGPMFQECHGDFAQASIIFRKESIIKRTDTIRRQISSISFSVSELHIKKHLRTHSIKRDGFSDF</sequence>
<evidence type="ECO:0000256" key="5">
    <source>
        <dbReference type="ARBA" id="ARBA00023136"/>
    </source>
</evidence>
<dbReference type="Gene3D" id="1.20.1250.20">
    <property type="entry name" value="MFS general substrate transporter like domains"/>
    <property type="match status" value="1"/>
</dbReference>
<dbReference type="OMA" id="DEILMPW"/>
<reference evidence="7 8" key="1">
    <citation type="submission" date="2014-06" db="EMBL/GenBank/DDBJ databases">
        <authorList>
            <person name="Swart Estienne"/>
        </authorList>
    </citation>
    <scope>NUCLEOTIDE SEQUENCE [LARGE SCALE GENOMIC DNA]</scope>
    <source>
        <strain evidence="7 8">130c</strain>
    </source>
</reference>
<feature type="transmembrane region" description="Helical" evidence="6">
    <location>
        <begin position="308"/>
        <end position="331"/>
    </location>
</feature>